<keyword evidence="4" id="KW-1185">Reference proteome</keyword>
<accession>A0A2H4PZF5</accession>
<feature type="compositionally biased region" description="Basic and acidic residues" evidence="1">
    <location>
        <begin position="7"/>
        <end position="25"/>
    </location>
</feature>
<dbReference type="AlphaFoldDB" id="A0A1H6XII1"/>
<protein>
    <submittedName>
        <fullName evidence="3">Uncharacterized protein</fullName>
    </submittedName>
</protein>
<dbReference type="EMBL" id="FNYR01000037">
    <property type="protein sequence ID" value="SEJ26507.1"/>
    <property type="molecule type" value="Genomic_DNA"/>
</dbReference>
<feature type="transmembrane region" description="Helical" evidence="2">
    <location>
        <begin position="49"/>
        <end position="67"/>
    </location>
</feature>
<accession>A0A1H6XII1</accession>
<organism evidence="3 4">
    <name type="scientific">Halohasta litchfieldiae</name>
    <dbReference type="NCBI Taxonomy" id="1073996"/>
    <lineage>
        <taxon>Archaea</taxon>
        <taxon>Methanobacteriati</taxon>
        <taxon>Methanobacteriota</taxon>
        <taxon>Stenosarchaea group</taxon>
        <taxon>Halobacteria</taxon>
        <taxon>Halobacteriales</taxon>
        <taxon>Haloferacaceae</taxon>
        <taxon>Halohasta</taxon>
    </lineage>
</organism>
<evidence type="ECO:0000313" key="4">
    <source>
        <dbReference type="Proteomes" id="UP000198888"/>
    </source>
</evidence>
<reference evidence="3 4" key="1">
    <citation type="submission" date="2016-10" db="EMBL/GenBank/DDBJ databases">
        <authorList>
            <person name="de Groot N.N."/>
        </authorList>
    </citation>
    <scope>NUCLEOTIDE SEQUENCE [LARGE SCALE GENOMIC DNA]</scope>
    <source>
        <strain evidence="3 4">DSM 22187</strain>
    </source>
</reference>
<proteinExistence type="predicted"/>
<gene>
    <name evidence="3" type="ORF">SAMN05444271_13721</name>
</gene>
<sequence>MATLDRLSSKESIEQERKNAKEAGRRAERFDPHSLIFNLIDWISVRKRAVMLIVATAGLIAHFGLGVSEENIVTTISTISSPIFILGISGVILYVIWNFYILLLRYNRKAIQNINKRIRYSDQRIEDETSVENIRAYRRWNSILTNNSSLLCIIILTFTRSFAPSIFSIGTEASNDWVPEYVNVRISNIIEENGKENNDNSNNHDKNN</sequence>
<evidence type="ECO:0000256" key="1">
    <source>
        <dbReference type="SAM" id="MobiDB-lite"/>
    </source>
</evidence>
<keyword evidence="2" id="KW-1133">Transmembrane helix</keyword>
<evidence type="ECO:0000313" key="3">
    <source>
        <dbReference type="EMBL" id="SEJ26507.1"/>
    </source>
</evidence>
<name>A0A1H6XII1_9EURY</name>
<dbReference type="KEGG" id="hae:halTADL_0655"/>
<feature type="transmembrane region" description="Helical" evidence="2">
    <location>
        <begin position="79"/>
        <end position="103"/>
    </location>
</feature>
<keyword evidence="2" id="KW-0812">Transmembrane</keyword>
<feature type="region of interest" description="Disordered" evidence="1">
    <location>
        <begin position="1"/>
        <end position="25"/>
    </location>
</feature>
<evidence type="ECO:0000256" key="2">
    <source>
        <dbReference type="SAM" id="Phobius"/>
    </source>
</evidence>
<keyword evidence="2" id="KW-0472">Membrane</keyword>
<dbReference type="Proteomes" id="UP000198888">
    <property type="component" value="Unassembled WGS sequence"/>
</dbReference>